<keyword evidence="2" id="KW-1185">Reference proteome</keyword>
<evidence type="ECO:0000313" key="2">
    <source>
        <dbReference type="Proteomes" id="UP000887566"/>
    </source>
</evidence>
<sequence>MRCEAIRMRCAAEPIATLAINPAHRSIAPGTTALKNKSKDSAEKKRQARELTAGAKAKREKQPSFSYSASPIQDPGCHLHSLAGNVSSSCILLAQFIGEMIAMPAVSKPQSIGPGRYDGRFLA</sequence>
<evidence type="ECO:0000256" key="1">
    <source>
        <dbReference type="SAM" id="MobiDB-lite"/>
    </source>
</evidence>
<evidence type="ECO:0000313" key="3">
    <source>
        <dbReference type="WBParaSite" id="PSAMB.scaffold5345size11974.g26482.t1"/>
    </source>
</evidence>
<reference evidence="3" key="1">
    <citation type="submission" date="2022-11" db="UniProtKB">
        <authorList>
            <consortium name="WormBaseParasite"/>
        </authorList>
    </citation>
    <scope>IDENTIFICATION</scope>
</reference>
<feature type="region of interest" description="Disordered" evidence="1">
    <location>
        <begin position="27"/>
        <end position="69"/>
    </location>
</feature>
<organism evidence="2 3">
    <name type="scientific">Plectus sambesii</name>
    <dbReference type="NCBI Taxonomy" id="2011161"/>
    <lineage>
        <taxon>Eukaryota</taxon>
        <taxon>Metazoa</taxon>
        <taxon>Ecdysozoa</taxon>
        <taxon>Nematoda</taxon>
        <taxon>Chromadorea</taxon>
        <taxon>Plectida</taxon>
        <taxon>Plectina</taxon>
        <taxon>Plectoidea</taxon>
        <taxon>Plectidae</taxon>
        <taxon>Plectus</taxon>
    </lineage>
</organism>
<proteinExistence type="predicted"/>
<feature type="compositionally biased region" description="Basic and acidic residues" evidence="1">
    <location>
        <begin position="37"/>
        <end position="49"/>
    </location>
</feature>
<dbReference type="AlphaFoldDB" id="A0A914WUZ8"/>
<accession>A0A914WUZ8</accession>
<name>A0A914WUZ8_9BILA</name>
<dbReference type="WBParaSite" id="PSAMB.scaffold5345size11974.g26482.t1">
    <property type="protein sequence ID" value="PSAMB.scaffold5345size11974.g26482.t1"/>
    <property type="gene ID" value="PSAMB.scaffold5345size11974.g26482"/>
</dbReference>
<protein>
    <submittedName>
        <fullName evidence="3">Uncharacterized protein</fullName>
    </submittedName>
</protein>
<dbReference type="Proteomes" id="UP000887566">
    <property type="component" value="Unplaced"/>
</dbReference>